<gene>
    <name evidence="2" type="ORF">LY79DRAFT_131875</name>
</gene>
<evidence type="ECO:0000313" key="3">
    <source>
        <dbReference type="Proteomes" id="UP001230504"/>
    </source>
</evidence>
<evidence type="ECO:0000313" key="2">
    <source>
        <dbReference type="EMBL" id="KAK1594537.1"/>
    </source>
</evidence>
<reference evidence="2" key="1">
    <citation type="submission" date="2021-06" db="EMBL/GenBank/DDBJ databases">
        <title>Comparative genomics, transcriptomics and evolutionary studies reveal genomic signatures of adaptation to plant cell wall in hemibiotrophic fungi.</title>
        <authorList>
            <consortium name="DOE Joint Genome Institute"/>
            <person name="Baroncelli R."/>
            <person name="Diaz J.F."/>
            <person name="Benocci T."/>
            <person name="Peng M."/>
            <person name="Battaglia E."/>
            <person name="Haridas S."/>
            <person name="Andreopoulos W."/>
            <person name="Labutti K."/>
            <person name="Pangilinan J."/>
            <person name="Floch G.L."/>
            <person name="Makela M.R."/>
            <person name="Henrissat B."/>
            <person name="Grigoriev I.V."/>
            <person name="Crouch J.A."/>
            <person name="De Vries R.P."/>
            <person name="Sukno S.A."/>
            <person name="Thon M.R."/>
        </authorList>
    </citation>
    <scope>NUCLEOTIDE SEQUENCE</scope>
    <source>
        <strain evidence="2">CBS 125086</strain>
    </source>
</reference>
<feature type="transmembrane region" description="Helical" evidence="1">
    <location>
        <begin position="124"/>
        <end position="154"/>
    </location>
</feature>
<keyword evidence="1" id="KW-0472">Membrane</keyword>
<comment type="caution">
    <text evidence="2">The sequence shown here is derived from an EMBL/GenBank/DDBJ whole genome shotgun (WGS) entry which is preliminary data.</text>
</comment>
<keyword evidence="3" id="KW-1185">Reference proteome</keyword>
<dbReference type="EMBL" id="JAHLJV010000019">
    <property type="protein sequence ID" value="KAK1594537.1"/>
    <property type="molecule type" value="Genomic_DNA"/>
</dbReference>
<keyword evidence="1" id="KW-1133">Transmembrane helix</keyword>
<protein>
    <submittedName>
        <fullName evidence="2">Uncharacterized protein</fullName>
    </submittedName>
</protein>
<proteinExistence type="predicted"/>
<organism evidence="2 3">
    <name type="scientific">Colletotrichum navitas</name>
    <dbReference type="NCBI Taxonomy" id="681940"/>
    <lineage>
        <taxon>Eukaryota</taxon>
        <taxon>Fungi</taxon>
        <taxon>Dikarya</taxon>
        <taxon>Ascomycota</taxon>
        <taxon>Pezizomycotina</taxon>
        <taxon>Sordariomycetes</taxon>
        <taxon>Hypocreomycetidae</taxon>
        <taxon>Glomerellales</taxon>
        <taxon>Glomerellaceae</taxon>
        <taxon>Colletotrichum</taxon>
        <taxon>Colletotrichum graminicola species complex</taxon>
    </lineage>
</organism>
<dbReference type="AlphaFoldDB" id="A0AAD8Q3T9"/>
<dbReference type="Proteomes" id="UP001230504">
    <property type="component" value="Unassembled WGS sequence"/>
</dbReference>
<dbReference type="GeneID" id="85435106"/>
<name>A0AAD8Q3T9_9PEZI</name>
<dbReference type="RefSeq" id="XP_060415699.1">
    <property type="nucleotide sequence ID" value="XM_060550866.1"/>
</dbReference>
<keyword evidence="1" id="KW-0812">Transmembrane</keyword>
<evidence type="ECO:0000256" key="1">
    <source>
        <dbReference type="SAM" id="Phobius"/>
    </source>
</evidence>
<accession>A0AAD8Q3T9</accession>
<sequence length="248" mass="28653">MRWASPSSGFGRPWRFLAHVASEGIRAIHAHSRFSLFLNNLKSPEEKGGGASETTLRSMRLERVRLEHPVPAPWMFLGRGAVSLEQFWFPVFGMGRRQCGVGSHNSREHVVAVYWAGAKEVIRILFLLLFLLLLFFLPLSLLSLFFFISHFFYFASPEVPRERRLGGVKLLYIYRVVYVRSGLVATNCCQWPSEALPRGHMRAGAEGEFSSEEHTHRCWCMQLRRSGGRDGLMEEWIWEVTREHVERE</sequence>